<feature type="region of interest" description="Disordered" evidence="1">
    <location>
        <begin position="1"/>
        <end position="76"/>
    </location>
</feature>
<reference evidence="2" key="2">
    <citation type="submission" date="2025-09" db="UniProtKB">
        <authorList>
            <consortium name="Ensembl"/>
        </authorList>
    </citation>
    <scope>IDENTIFICATION</scope>
</reference>
<name>A0A8C9NX28_SERCA</name>
<dbReference type="Ensembl" id="ENSSCAT00000026372.1">
    <property type="protein sequence ID" value="ENSSCAP00000023690.1"/>
    <property type="gene ID" value="ENSSCAG00000016952.1"/>
</dbReference>
<evidence type="ECO:0000313" key="3">
    <source>
        <dbReference type="Proteomes" id="UP000694409"/>
    </source>
</evidence>
<sequence>MILGGIQRELKKGSGGLETGSGRAQEEHSLSQAGSSHSWTRSREYADISRRKQRELKEAQVGSRTGSKEEHRRNTA</sequence>
<feature type="compositionally biased region" description="Polar residues" evidence="1">
    <location>
        <begin position="30"/>
        <end position="39"/>
    </location>
</feature>
<feature type="compositionally biased region" description="Basic and acidic residues" evidence="1">
    <location>
        <begin position="66"/>
        <end position="76"/>
    </location>
</feature>
<feature type="compositionally biased region" description="Basic and acidic residues" evidence="1">
    <location>
        <begin position="41"/>
        <end position="58"/>
    </location>
</feature>
<accession>A0A8C9NX28</accession>
<organism evidence="2 3">
    <name type="scientific">Serinus canaria</name>
    <name type="common">Island canary</name>
    <name type="synonym">Fringilla canaria</name>
    <dbReference type="NCBI Taxonomy" id="9135"/>
    <lineage>
        <taxon>Eukaryota</taxon>
        <taxon>Metazoa</taxon>
        <taxon>Chordata</taxon>
        <taxon>Craniata</taxon>
        <taxon>Vertebrata</taxon>
        <taxon>Euteleostomi</taxon>
        <taxon>Archelosauria</taxon>
        <taxon>Archosauria</taxon>
        <taxon>Dinosauria</taxon>
        <taxon>Saurischia</taxon>
        <taxon>Theropoda</taxon>
        <taxon>Coelurosauria</taxon>
        <taxon>Aves</taxon>
        <taxon>Neognathae</taxon>
        <taxon>Neoaves</taxon>
        <taxon>Telluraves</taxon>
        <taxon>Australaves</taxon>
        <taxon>Passeriformes</taxon>
        <taxon>Passeroidea</taxon>
        <taxon>Fringillidae</taxon>
        <taxon>Carduelinae</taxon>
        <taxon>Serinus</taxon>
    </lineage>
</organism>
<keyword evidence="3" id="KW-1185">Reference proteome</keyword>
<dbReference type="Proteomes" id="UP000694409">
    <property type="component" value="Unassembled WGS sequence"/>
</dbReference>
<protein>
    <submittedName>
        <fullName evidence="2">Uncharacterized protein</fullName>
    </submittedName>
</protein>
<dbReference type="AlphaFoldDB" id="A0A8C9NX28"/>
<reference evidence="2" key="1">
    <citation type="submission" date="2025-08" db="UniProtKB">
        <authorList>
            <consortium name="Ensembl"/>
        </authorList>
    </citation>
    <scope>IDENTIFICATION</scope>
</reference>
<evidence type="ECO:0000313" key="2">
    <source>
        <dbReference type="Ensembl" id="ENSSCAP00000023690.1"/>
    </source>
</evidence>
<proteinExistence type="predicted"/>
<evidence type="ECO:0000256" key="1">
    <source>
        <dbReference type="SAM" id="MobiDB-lite"/>
    </source>
</evidence>